<dbReference type="GO" id="GO:0016410">
    <property type="term" value="F:N-acyltransferase activity"/>
    <property type="evidence" value="ECO:0007669"/>
    <property type="project" value="UniProtKB-UniRule"/>
</dbReference>
<keyword evidence="7 9" id="KW-0472">Membrane</keyword>
<feature type="transmembrane region" description="Helical" evidence="9">
    <location>
        <begin position="214"/>
        <end position="232"/>
    </location>
</feature>
<dbReference type="EMBL" id="LUKF01000003">
    <property type="protein sequence ID" value="KYG70093.1"/>
    <property type="molecule type" value="Genomic_DNA"/>
</dbReference>
<dbReference type="Proteomes" id="UP000075391">
    <property type="component" value="Unassembled WGS sequence"/>
</dbReference>
<sequence length="547" mass="62429">MDSLTLCVTNTMMKRTIQFFKQKAYEFRWAILSGILVGTSYIPFPPWALIFCYTPLWLYAVEDSKSVKNSFWAAWITQFVLSMIGFYWIAYTAHEFGQIPWSVSVVALLLFCAFMHLYIPVAVAIGTWLRLKFKLGAGPSLFIIAILQSLLERVWPVIFDWNLGYTLFWAKIPTYHLADLIGFLGLSSVVLLFNAWVGYIWLKQNFVKKALTQLSFLSLSFAALVGIGHFHGKNWNRFDREIKATIVQANIGNLEKVYAEQGKGYQEAITNKFVSLTAEAHQKFPDTDIFVWPETAFPDYLDQHLLGRKHTEILKAGLIQFGKPLITGAYSKDEKTDEKVDTSTYNGLFLVDAQTNNLDHPYRKTELLAFGEYLPLSERFPFLLKLLPFVSNFGRGNGPEVMTWNFRGEEIHWGGQICYEGLYPEFSRGLAKKGSDILVNVTNDSWFGDHAEPYQHLYMTLARGIEVRRPLVRSTNTGISTAVLANGDVLQKSPLHKEWSGQFVIKYLKNAPVTFYTKWGHFDWVLLIAALLTLIITGALHARSRRS</sequence>
<dbReference type="PANTHER" id="PTHR38686:SF1">
    <property type="entry name" value="APOLIPOPROTEIN N-ACYLTRANSFERASE"/>
    <property type="match status" value="1"/>
</dbReference>
<evidence type="ECO:0000256" key="1">
    <source>
        <dbReference type="ARBA" id="ARBA00004651"/>
    </source>
</evidence>
<dbReference type="GO" id="GO:0042158">
    <property type="term" value="P:lipoprotein biosynthetic process"/>
    <property type="evidence" value="ECO:0007669"/>
    <property type="project" value="UniProtKB-UniRule"/>
</dbReference>
<keyword evidence="5 9" id="KW-0812">Transmembrane</keyword>
<reference evidence="11 12" key="1">
    <citation type="submission" date="2016-03" db="EMBL/GenBank/DDBJ databases">
        <authorList>
            <person name="Ploux O."/>
        </authorList>
    </citation>
    <scope>NUCLEOTIDE SEQUENCE [LARGE SCALE GENOMIC DNA]</scope>
    <source>
        <strain evidence="11 12">BER2</strain>
    </source>
</reference>
<evidence type="ECO:0000256" key="6">
    <source>
        <dbReference type="ARBA" id="ARBA00022989"/>
    </source>
</evidence>
<dbReference type="Pfam" id="PF00795">
    <property type="entry name" value="CN_hydrolase"/>
    <property type="match status" value="1"/>
</dbReference>
<evidence type="ECO:0000313" key="11">
    <source>
        <dbReference type="EMBL" id="KYG70093.1"/>
    </source>
</evidence>
<evidence type="ECO:0000256" key="8">
    <source>
        <dbReference type="ARBA" id="ARBA00023315"/>
    </source>
</evidence>
<organism evidence="11 12">
    <name type="scientific">Bdellovibrio bacteriovorus</name>
    <dbReference type="NCBI Taxonomy" id="959"/>
    <lineage>
        <taxon>Bacteria</taxon>
        <taxon>Pseudomonadati</taxon>
        <taxon>Bdellovibrionota</taxon>
        <taxon>Bdellovibrionia</taxon>
        <taxon>Bdellovibrionales</taxon>
        <taxon>Pseudobdellovibrionaceae</taxon>
        <taxon>Bdellovibrio</taxon>
    </lineage>
</organism>
<proteinExistence type="inferred from homology"/>
<protein>
    <recommendedName>
        <fullName evidence="9">Apolipoprotein N-acyltransferase</fullName>
        <shortName evidence="9">ALP N-acyltransferase</shortName>
        <ecNumber evidence="9">2.3.1.269</ecNumber>
    </recommendedName>
</protein>
<dbReference type="SUPFAM" id="SSF56317">
    <property type="entry name" value="Carbon-nitrogen hydrolase"/>
    <property type="match status" value="1"/>
</dbReference>
<dbReference type="InterPro" id="IPR003010">
    <property type="entry name" value="C-N_Hydrolase"/>
</dbReference>
<keyword evidence="11" id="KW-0449">Lipoprotein</keyword>
<feature type="domain" description="CN hydrolase" evidence="10">
    <location>
        <begin position="247"/>
        <end position="515"/>
    </location>
</feature>
<evidence type="ECO:0000256" key="3">
    <source>
        <dbReference type="ARBA" id="ARBA00022475"/>
    </source>
</evidence>
<evidence type="ECO:0000256" key="9">
    <source>
        <dbReference type="HAMAP-Rule" id="MF_01148"/>
    </source>
</evidence>
<feature type="transmembrane region" description="Helical" evidence="9">
    <location>
        <begin position="103"/>
        <end position="129"/>
    </location>
</feature>
<dbReference type="Pfam" id="PF20154">
    <property type="entry name" value="LNT_N"/>
    <property type="match status" value="1"/>
</dbReference>
<dbReference type="EC" id="2.3.1.269" evidence="9"/>
<comment type="subcellular location">
    <subcellularLocation>
        <location evidence="1 9">Cell membrane</location>
        <topology evidence="1 9">Multi-pass membrane protein</topology>
    </subcellularLocation>
</comment>
<dbReference type="GO" id="GO:0005886">
    <property type="term" value="C:plasma membrane"/>
    <property type="evidence" value="ECO:0007669"/>
    <property type="project" value="UniProtKB-SubCell"/>
</dbReference>
<comment type="pathway">
    <text evidence="9">Protein modification; lipoprotein biosynthesis (N-acyl transfer).</text>
</comment>
<dbReference type="InterPro" id="IPR045378">
    <property type="entry name" value="LNT_N"/>
</dbReference>
<feature type="transmembrane region" description="Helical" evidence="9">
    <location>
        <begin position="181"/>
        <end position="202"/>
    </location>
</feature>
<dbReference type="NCBIfam" id="TIGR00546">
    <property type="entry name" value="lnt"/>
    <property type="match status" value="1"/>
</dbReference>
<keyword evidence="4 9" id="KW-0808">Transferase</keyword>
<evidence type="ECO:0000259" key="10">
    <source>
        <dbReference type="PROSITE" id="PS50263"/>
    </source>
</evidence>
<comment type="caution">
    <text evidence="11">The sequence shown here is derived from an EMBL/GenBank/DDBJ whole genome shotgun (WGS) entry which is preliminary data.</text>
</comment>
<evidence type="ECO:0000256" key="2">
    <source>
        <dbReference type="ARBA" id="ARBA00010065"/>
    </source>
</evidence>
<keyword evidence="3 9" id="KW-1003">Cell membrane</keyword>
<evidence type="ECO:0000256" key="7">
    <source>
        <dbReference type="ARBA" id="ARBA00023136"/>
    </source>
</evidence>
<dbReference type="UniPathway" id="UPA00666"/>
<dbReference type="InterPro" id="IPR036526">
    <property type="entry name" value="C-N_Hydrolase_sf"/>
</dbReference>
<dbReference type="HAMAP" id="MF_01148">
    <property type="entry name" value="Lnt"/>
    <property type="match status" value="1"/>
</dbReference>
<dbReference type="PANTHER" id="PTHR38686">
    <property type="entry name" value="APOLIPOPROTEIN N-ACYLTRANSFERASE"/>
    <property type="match status" value="1"/>
</dbReference>
<comment type="similarity">
    <text evidence="2 9">Belongs to the CN hydrolase family. Apolipoprotein N-acyltransferase subfamily.</text>
</comment>
<evidence type="ECO:0000256" key="4">
    <source>
        <dbReference type="ARBA" id="ARBA00022679"/>
    </source>
</evidence>
<feature type="transmembrane region" description="Helical" evidence="9">
    <location>
        <begin position="71"/>
        <end position="91"/>
    </location>
</feature>
<comment type="function">
    <text evidence="9">Catalyzes the phospholipid dependent N-acylation of the N-terminal cysteine of apolipoprotein, the last step in lipoprotein maturation.</text>
</comment>
<name>A0A150WUH7_BDEBC</name>
<keyword evidence="8 9" id="KW-0012">Acyltransferase</keyword>
<dbReference type="CDD" id="cd07571">
    <property type="entry name" value="ALP_N-acyl_transferase"/>
    <property type="match status" value="1"/>
</dbReference>
<dbReference type="OrthoDB" id="5287541at2"/>
<dbReference type="InterPro" id="IPR004563">
    <property type="entry name" value="Apolipo_AcylTrfase"/>
</dbReference>
<dbReference type="PROSITE" id="PS50263">
    <property type="entry name" value="CN_HYDROLASE"/>
    <property type="match status" value="1"/>
</dbReference>
<feature type="transmembrane region" description="Helical" evidence="9">
    <location>
        <begin position="29"/>
        <end position="59"/>
    </location>
</feature>
<feature type="transmembrane region" description="Helical" evidence="9">
    <location>
        <begin position="524"/>
        <end position="542"/>
    </location>
</feature>
<evidence type="ECO:0000313" key="12">
    <source>
        <dbReference type="Proteomes" id="UP000075391"/>
    </source>
</evidence>
<dbReference type="Gene3D" id="3.60.110.10">
    <property type="entry name" value="Carbon-nitrogen hydrolase"/>
    <property type="match status" value="1"/>
</dbReference>
<gene>
    <name evidence="9" type="primary">lnt</name>
    <name evidence="11" type="ORF">AZI85_15520</name>
</gene>
<comment type="catalytic activity">
    <reaction evidence="9">
        <text>N-terminal S-1,2-diacyl-sn-glyceryl-L-cysteinyl-[lipoprotein] + a glycerophospholipid = N-acyl-S-1,2-diacyl-sn-glyceryl-L-cysteinyl-[lipoprotein] + a 2-acyl-sn-glycero-3-phospholipid + H(+)</text>
        <dbReference type="Rhea" id="RHEA:48228"/>
        <dbReference type="Rhea" id="RHEA-COMP:14681"/>
        <dbReference type="Rhea" id="RHEA-COMP:14684"/>
        <dbReference type="ChEBI" id="CHEBI:15378"/>
        <dbReference type="ChEBI" id="CHEBI:136912"/>
        <dbReference type="ChEBI" id="CHEBI:140656"/>
        <dbReference type="ChEBI" id="CHEBI:140657"/>
        <dbReference type="ChEBI" id="CHEBI:140660"/>
        <dbReference type="EC" id="2.3.1.269"/>
    </reaction>
</comment>
<accession>A0A150WUH7</accession>
<dbReference type="AlphaFoldDB" id="A0A150WUH7"/>
<evidence type="ECO:0000256" key="5">
    <source>
        <dbReference type="ARBA" id="ARBA00022692"/>
    </source>
</evidence>
<keyword evidence="6 9" id="KW-1133">Transmembrane helix</keyword>